<name>A0A3A9AKF4_9FIRM</name>
<dbReference type="RefSeq" id="WP_120468689.1">
    <property type="nucleotide sequence ID" value="NZ_RAYQ01000006.1"/>
</dbReference>
<evidence type="ECO:0000313" key="2">
    <source>
        <dbReference type="EMBL" id="RKI92070.1"/>
    </source>
</evidence>
<evidence type="ECO:0000313" key="3">
    <source>
        <dbReference type="Proteomes" id="UP000280696"/>
    </source>
</evidence>
<comment type="caution">
    <text evidence="2">The sequence shown here is derived from an EMBL/GenBank/DDBJ whole genome shotgun (WGS) entry which is preliminary data.</text>
</comment>
<dbReference type="AlphaFoldDB" id="A0A3A9AKF4"/>
<gene>
    <name evidence="2" type="ORF">D7V94_08355</name>
</gene>
<accession>A0A3A9AKF4</accession>
<evidence type="ECO:0000256" key="1">
    <source>
        <dbReference type="SAM" id="MobiDB-lite"/>
    </source>
</evidence>
<feature type="compositionally biased region" description="Basic and acidic residues" evidence="1">
    <location>
        <begin position="88"/>
        <end position="97"/>
    </location>
</feature>
<sequence>MNVQGKINNLLKALRQQGIVYKINTQQFYSESQGQLCTKLILWEEHPNRDGEVFFSKVKLLKYLAEKWKEVNGHGRAADGENEGTEAANERKAGGIL</sequence>
<dbReference type="OrthoDB" id="2085227at2"/>
<organism evidence="2 3">
    <name type="scientific">Parablautia intestinalis</name>
    <dbReference type="NCBI Taxonomy" id="2320100"/>
    <lineage>
        <taxon>Bacteria</taxon>
        <taxon>Bacillati</taxon>
        <taxon>Bacillota</taxon>
        <taxon>Clostridia</taxon>
        <taxon>Lachnospirales</taxon>
        <taxon>Lachnospiraceae</taxon>
        <taxon>Parablautia</taxon>
    </lineage>
</organism>
<dbReference type="EMBL" id="RAYQ01000006">
    <property type="protein sequence ID" value="RKI92070.1"/>
    <property type="molecule type" value="Genomic_DNA"/>
</dbReference>
<dbReference type="Proteomes" id="UP000280696">
    <property type="component" value="Unassembled WGS sequence"/>
</dbReference>
<proteinExistence type="predicted"/>
<protein>
    <submittedName>
        <fullName evidence="2">Uncharacterized protein</fullName>
    </submittedName>
</protein>
<keyword evidence="3" id="KW-1185">Reference proteome</keyword>
<feature type="region of interest" description="Disordered" evidence="1">
    <location>
        <begin position="74"/>
        <end position="97"/>
    </location>
</feature>
<reference evidence="2 3" key="1">
    <citation type="submission" date="2018-09" db="EMBL/GenBank/DDBJ databases">
        <title>Murine metabolic-syndrome-specific gut microbial biobank.</title>
        <authorList>
            <person name="Liu C."/>
        </authorList>
    </citation>
    <scope>NUCLEOTIDE SEQUENCE [LARGE SCALE GENOMIC DNA]</scope>
    <source>
        <strain evidence="2 3">0.1xD8-82</strain>
    </source>
</reference>